<sequence>MGLKGFYWWLRMKKGYNPTLRHPMRYPLPDNAMVRVDVLSFYSKVRWAYTKNAQDRSKAHAILFAHIKKYDETHRERNAKRVKAPKAAEVAIGTLSERIDGGKPPTKAMFKNVDKNLRGGFTWSLQNREDFVDFLVGQQLDARLCRTEADTAIAADYQPIDIVLSKDSDFFAYDSVSMIWRPVGKRDESKVLEYNKVTVLAKTGLSTTKFTALACVSSNDYNKNIPSLGIVTNYKVIKDLPDAEVHTWSASNQDKIDFTASILVFATMTQEIAVPASVTSDPSSTAQSEIPLTTSSASSMSYDWLHQQYISIKEHHDLAKTQKRMNTSSKSNIKPEQQGKHKVFRRHRVIDRPAHQSGVSRQVHRPRYSPKARSQPQQHEPPSISRQYQWKPYTAEQEARYQQSIAETTWRQAEKKRQREVQRLQKETETELLRETPPKIDEMDKMQLIKGMMWEHPLVSLPVGTIRANSKRAAATTATDANQLLSSKLQQQHQQQQQQQQQEVSACILDIVGQARVTKRHAQEFLGAFIETIFKRGPTEEDRTILNTLCPAVKSKIRISPEPNQDTQAGTNRSAGTPAEDEGQEDAEDEGLENVEDNVDEDVEPSAIDKHFIAFYQILLGHIYSRKIKSKTVIERQVGQLLARATSLGITLPPVPQRNVSYPTSYLLESTTKQLFRSIKIMYRNGSVALEKKINSKANGQPGTVLPKIDPTLPAIENYMLLNKASGGSRCIASLSPLAARYIGFSEQQLLPLFWSWPTLKAKIQSMIVKDHYFQDPTIVPAQADALDWLARTTPGRLVITFLSDVGLPSNKHDKGFRKATTVMDVEGKDGKEGLREHLGRLRAERFDPKEWYDKGYVLRGSIRTDGHLLRLLAFKLKELQSVRFRRIPDDKLPNPHVTTIGGTNSYLTEARNIFSAAADVESLCKAVSRPTDSFANWLEDQKDNTTGAFTGRTIQDLESALPPLKGESGSFCEYVAARRASENDLDDFYNHTNFWKHAWDAKIYRQEEFCKVAAGLLKMIGGSVGRPRMPHQHVVIAIGLAKFTGARSLGYLVIGINEHYSSKRCPHCHGFVCATSDWRTLYCKVCKHFWQRDVMASENMNNSIKNYLIHQQRPLYLQPRRQDGSYPWVDVAAGGGSGDDGGEAGGRSAEAMDSSGGGAGGSGGGGLAATSAGGPTRKRRAASIFSAEVPNINSEPRADTPNCIFVHTKNRARRKRTQEFAIFQDVS</sequence>
<protein>
    <recommendedName>
        <fullName evidence="3">Cas12f1-like TNB domain-containing protein</fullName>
    </recommendedName>
</protein>
<feature type="compositionally biased region" description="Acidic residues" evidence="2">
    <location>
        <begin position="579"/>
        <end position="591"/>
    </location>
</feature>
<feature type="region of interest" description="Disordered" evidence="2">
    <location>
        <begin position="557"/>
        <end position="591"/>
    </location>
</feature>
<comment type="caution">
    <text evidence="4">The sequence shown here is derived from an EMBL/GenBank/DDBJ whole genome shotgun (WGS) entry which is preliminary data.</text>
</comment>
<feature type="compositionally biased region" description="Basic residues" evidence="2">
    <location>
        <begin position="340"/>
        <end position="349"/>
    </location>
</feature>
<evidence type="ECO:0000313" key="4">
    <source>
        <dbReference type="EMBL" id="KAF9138300.1"/>
    </source>
</evidence>
<feature type="region of interest" description="Disordered" evidence="2">
    <location>
        <begin position="1138"/>
        <end position="1202"/>
    </location>
</feature>
<evidence type="ECO:0000259" key="3">
    <source>
        <dbReference type="Pfam" id="PF07282"/>
    </source>
</evidence>
<dbReference type="InterPro" id="IPR010095">
    <property type="entry name" value="Cas12f1-like_TNB"/>
</dbReference>
<evidence type="ECO:0000256" key="1">
    <source>
        <dbReference type="ARBA" id="ARBA00023125"/>
    </source>
</evidence>
<evidence type="ECO:0000256" key="2">
    <source>
        <dbReference type="SAM" id="MobiDB-lite"/>
    </source>
</evidence>
<dbReference type="Proteomes" id="UP000748756">
    <property type="component" value="Unassembled WGS sequence"/>
</dbReference>
<accession>A0A9P5RR80</accession>
<dbReference type="EMBL" id="JAAAUQ010001484">
    <property type="protein sequence ID" value="KAF9138300.1"/>
    <property type="molecule type" value="Genomic_DNA"/>
</dbReference>
<keyword evidence="5" id="KW-1185">Reference proteome</keyword>
<feature type="compositionally biased region" description="Gly residues" evidence="2">
    <location>
        <begin position="1156"/>
        <end position="1168"/>
    </location>
</feature>
<name>A0A9P5RR80_9FUNG</name>
<feature type="compositionally biased region" description="Polar residues" evidence="2">
    <location>
        <begin position="372"/>
        <end position="388"/>
    </location>
</feature>
<organism evidence="4 5">
    <name type="scientific">Linnemannia schmuckeri</name>
    <dbReference type="NCBI Taxonomy" id="64567"/>
    <lineage>
        <taxon>Eukaryota</taxon>
        <taxon>Fungi</taxon>
        <taxon>Fungi incertae sedis</taxon>
        <taxon>Mucoromycota</taxon>
        <taxon>Mortierellomycotina</taxon>
        <taxon>Mortierellomycetes</taxon>
        <taxon>Mortierellales</taxon>
        <taxon>Mortierellaceae</taxon>
        <taxon>Linnemannia</taxon>
    </lineage>
</organism>
<feature type="domain" description="Cas12f1-like TNB" evidence="3">
    <location>
        <begin position="1048"/>
        <end position="1100"/>
    </location>
</feature>
<evidence type="ECO:0000313" key="5">
    <source>
        <dbReference type="Proteomes" id="UP000748756"/>
    </source>
</evidence>
<keyword evidence="1" id="KW-0238">DNA-binding</keyword>
<gene>
    <name evidence="4" type="ORF">BG015_002436</name>
</gene>
<proteinExistence type="predicted"/>
<feature type="compositionally biased region" description="Polar residues" evidence="2">
    <location>
        <begin position="562"/>
        <end position="575"/>
    </location>
</feature>
<dbReference type="Pfam" id="PF07282">
    <property type="entry name" value="Cas12f1-like_TNB"/>
    <property type="match status" value="1"/>
</dbReference>
<dbReference type="GO" id="GO:0003677">
    <property type="term" value="F:DNA binding"/>
    <property type="evidence" value="ECO:0007669"/>
    <property type="project" value="UniProtKB-KW"/>
</dbReference>
<dbReference type="OrthoDB" id="2417110at2759"/>
<feature type="compositionally biased region" description="Polar residues" evidence="2">
    <location>
        <begin position="324"/>
        <end position="335"/>
    </location>
</feature>
<feature type="region of interest" description="Disordered" evidence="2">
    <location>
        <begin position="320"/>
        <end position="389"/>
    </location>
</feature>
<dbReference type="AlphaFoldDB" id="A0A9P5RR80"/>
<reference evidence="4" key="1">
    <citation type="journal article" date="2020" name="Fungal Divers.">
        <title>Resolving the Mortierellaceae phylogeny through synthesis of multi-gene phylogenetics and phylogenomics.</title>
        <authorList>
            <person name="Vandepol N."/>
            <person name="Liber J."/>
            <person name="Desiro A."/>
            <person name="Na H."/>
            <person name="Kennedy M."/>
            <person name="Barry K."/>
            <person name="Grigoriev I.V."/>
            <person name="Miller A.N."/>
            <person name="O'Donnell K."/>
            <person name="Stajich J.E."/>
            <person name="Bonito G."/>
        </authorList>
    </citation>
    <scope>NUCLEOTIDE SEQUENCE</scope>
    <source>
        <strain evidence="4">NRRL 6426</strain>
    </source>
</reference>